<organism evidence="1 2">
    <name type="scientific">Croceicoccus mobilis</name>
    <dbReference type="NCBI Taxonomy" id="1703339"/>
    <lineage>
        <taxon>Bacteria</taxon>
        <taxon>Pseudomonadati</taxon>
        <taxon>Pseudomonadota</taxon>
        <taxon>Alphaproteobacteria</taxon>
        <taxon>Sphingomonadales</taxon>
        <taxon>Erythrobacteraceae</taxon>
        <taxon>Croceicoccus</taxon>
    </lineage>
</organism>
<dbReference type="AlphaFoldDB" id="A0A916YUM8"/>
<dbReference type="EMBL" id="BMIP01000001">
    <property type="protein sequence ID" value="GGD61724.1"/>
    <property type="molecule type" value="Genomic_DNA"/>
</dbReference>
<evidence type="ECO:0000313" key="2">
    <source>
        <dbReference type="Proteomes" id="UP000612349"/>
    </source>
</evidence>
<reference evidence="1" key="2">
    <citation type="submission" date="2020-09" db="EMBL/GenBank/DDBJ databases">
        <authorList>
            <person name="Sun Q."/>
            <person name="Zhou Y."/>
        </authorList>
    </citation>
    <scope>NUCLEOTIDE SEQUENCE</scope>
    <source>
        <strain evidence="1">CGMCC 1.15360</strain>
    </source>
</reference>
<reference evidence="1" key="1">
    <citation type="journal article" date="2014" name="Int. J. Syst. Evol. Microbiol.">
        <title>Complete genome sequence of Corynebacterium casei LMG S-19264T (=DSM 44701T), isolated from a smear-ripened cheese.</title>
        <authorList>
            <consortium name="US DOE Joint Genome Institute (JGI-PGF)"/>
            <person name="Walter F."/>
            <person name="Albersmeier A."/>
            <person name="Kalinowski J."/>
            <person name="Ruckert C."/>
        </authorList>
    </citation>
    <scope>NUCLEOTIDE SEQUENCE</scope>
    <source>
        <strain evidence="1">CGMCC 1.15360</strain>
    </source>
</reference>
<accession>A0A916YUM8</accession>
<dbReference type="Proteomes" id="UP000612349">
    <property type="component" value="Unassembled WGS sequence"/>
</dbReference>
<comment type="caution">
    <text evidence="1">The sequence shown here is derived from an EMBL/GenBank/DDBJ whole genome shotgun (WGS) entry which is preliminary data.</text>
</comment>
<keyword evidence="2" id="KW-1185">Reference proteome</keyword>
<proteinExistence type="predicted"/>
<evidence type="ECO:0000313" key="1">
    <source>
        <dbReference type="EMBL" id="GGD61724.1"/>
    </source>
</evidence>
<protein>
    <submittedName>
        <fullName evidence="1">Uncharacterized protein</fullName>
    </submittedName>
</protein>
<sequence length="95" mass="10970">MSSAYVRSLKRGLEAQERTEQTLKPDLRQRFIDWFATVPEVSRNRAYGMVELESALGTQGRFLSPVLHELGWERRRKWSGSGQSPRYWVPPGFSG</sequence>
<name>A0A916YUM8_9SPHN</name>
<gene>
    <name evidence="1" type="ORF">GCM10010990_09000</name>
</gene>